<name>A0A174F2U3_9CLOT</name>
<dbReference type="AlphaFoldDB" id="A0A174F2U3"/>
<proteinExistence type="predicted"/>
<reference evidence="2 3" key="1">
    <citation type="submission" date="2015-09" db="EMBL/GenBank/DDBJ databases">
        <authorList>
            <consortium name="Pathogen Informatics"/>
        </authorList>
    </citation>
    <scope>NUCLEOTIDE SEQUENCE [LARGE SCALE GENOMIC DNA]</scope>
    <source>
        <strain evidence="2 3">2789STDY5834855</strain>
    </source>
</reference>
<feature type="region of interest" description="Disordered" evidence="1">
    <location>
        <begin position="30"/>
        <end position="57"/>
    </location>
</feature>
<organism evidence="2 3">
    <name type="scientific">Clostridium disporicum</name>
    <dbReference type="NCBI Taxonomy" id="84024"/>
    <lineage>
        <taxon>Bacteria</taxon>
        <taxon>Bacillati</taxon>
        <taxon>Bacillota</taxon>
        <taxon>Clostridia</taxon>
        <taxon>Eubacteriales</taxon>
        <taxon>Clostridiaceae</taxon>
        <taxon>Clostridium</taxon>
    </lineage>
</organism>
<keyword evidence="2" id="KW-0176">Collagen</keyword>
<evidence type="ECO:0000256" key="1">
    <source>
        <dbReference type="SAM" id="MobiDB-lite"/>
    </source>
</evidence>
<sequence>MAYQKQTWNNGDIITKEKMDHIEEGIFNIELTPGPQGPAGPQGATGPKGDKGETGAKGKDAVITKLDNIAALETNSVSAEQIATAYNALIADLKAKGYMNQS</sequence>
<dbReference type="Gene3D" id="1.20.5.320">
    <property type="entry name" value="6-Phosphogluconate Dehydrogenase, domain 3"/>
    <property type="match status" value="1"/>
</dbReference>
<dbReference type="RefSeq" id="WP_055277074.1">
    <property type="nucleotide sequence ID" value="NZ_CYZV01000024.1"/>
</dbReference>
<accession>A0A174F2U3</accession>
<dbReference type="EMBL" id="CYZV01000024">
    <property type="protein sequence ID" value="CUO43877.1"/>
    <property type="molecule type" value="Genomic_DNA"/>
</dbReference>
<dbReference type="Proteomes" id="UP000095558">
    <property type="component" value="Unassembled WGS sequence"/>
</dbReference>
<evidence type="ECO:0000313" key="2">
    <source>
        <dbReference type="EMBL" id="CUO43877.1"/>
    </source>
</evidence>
<dbReference type="OrthoDB" id="10011226at2"/>
<protein>
    <submittedName>
        <fullName evidence="2">Collagen triple helix repeat (20 copies)</fullName>
    </submittedName>
</protein>
<feature type="compositionally biased region" description="Basic and acidic residues" evidence="1">
    <location>
        <begin position="48"/>
        <end position="57"/>
    </location>
</feature>
<evidence type="ECO:0000313" key="3">
    <source>
        <dbReference type="Proteomes" id="UP000095558"/>
    </source>
</evidence>
<gene>
    <name evidence="2" type="ORF">ERS852470_02350</name>
</gene>